<feature type="compositionally biased region" description="Basic and acidic residues" evidence="1">
    <location>
        <begin position="55"/>
        <end position="64"/>
    </location>
</feature>
<protein>
    <submittedName>
        <fullName evidence="2">Uncharacterized protein</fullName>
    </submittedName>
</protein>
<feature type="region of interest" description="Disordered" evidence="1">
    <location>
        <begin position="25"/>
        <end position="64"/>
    </location>
</feature>
<comment type="caution">
    <text evidence="2">The sequence shown here is derived from an EMBL/GenBank/DDBJ whole genome shotgun (WGS) entry which is preliminary data.</text>
</comment>
<evidence type="ECO:0000256" key="1">
    <source>
        <dbReference type="SAM" id="MobiDB-lite"/>
    </source>
</evidence>
<organism evidence="2 3">
    <name type="scientific">Synaphobranchus kaupii</name>
    <name type="common">Kaup's arrowtooth eel</name>
    <dbReference type="NCBI Taxonomy" id="118154"/>
    <lineage>
        <taxon>Eukaryota</taxon>
        <taxon>Metazoa</taxon>
        <taxon>Chordata</taxon>
        <taxon>Craniata</taxon>
        <taxon>Vertebrata</taxon>
        <taxon>Euteleostomi</taxon>
        <taxon>Actinopterygii</taxon>
        <taxon>Neopterygii</taxon>
        <taxon>Teleostei</taxon>
        <taxon>Anguilliformes</taxon>
        <taxon>Synaphobranchidae</taxon>
        <taxon>Synaphobranchus</taxon>
    </lineage>
</organism>
<keyword evidence="3" id="KW-1185">Reference proteome</keyword>
<dbReference type="Proteomes" id="UP001152622">
    <property type="component" value="Chromosome 9"/>
</dbReference>
<dbReference type="EMBL" id="JAINUF010000009">
    <property type="protein sequence ID" value="KAJ8350110.1"/>
    <property type="molecule type" value="Genomic_DNA"/>
</dbReference>
<evidence type="ECO:0000313" key="2">
    <source>
        <dbReference type="EMBL" id="KAJ8350110.1"/>
    </source>
</evidence>
<name>A0A9Q1F3D6_SYNKA</name>
<dbReference type="AlphaFoldDB" id="A0A9Q1F3D6"/>
<accession>A0A9Q1F3D6</accession>
<proteinExistence type="predicted"/>
<sequence>MRKVENPVSLIQETFAWHRRDLSSANRLPVGPETDPITGDNGPRTSAGRAPLRALQEKRGTDRTGRIRASATAMGKMIFADEAGGRREERAHRLVPGSCSPDFTPQKRDASRIAHFRNELPEDAAFAFSDFGSPTSLLVRVQVRKRRAL</sequence>
<gene>
    <name evidence="2" type="ORF">SKAU_G00252400</name>
</gene>
<evidence type="ECO:0000313" key="3">
    <source>
        <dbReference type="Proteomes" id="UP001152622"/>
    </source>
</evidence>
<reference evidence="2" key="1">
    <citation type="journal article" date="2023" name="Science">
        <title>Genome structures resolve the early diversification of teleost fishes.</title>
        <authorList>
            <person name="Parey E."/>
            <person name="Louis A."/>
            <person name="Montfort J."/>
            <person name="Bouchez O."/>
            <person name="Roques C."/>
            <person name="Iampietro C."/>
            <person name="Lluch J."/>
            <person name="Castinel A."/>
            <person name="Donnadieu C."/>
            <person name="Desvignes T."/>
            <person name="Floi Bucao C."/>
            <person name="Jouanno E."/>
            <person name="Wen M."/>
            <person name="Mejri S."/>
            <person name="Dirks R."/>
            <person name="Jansen H."/>
            <person name="Henkel C."/>
            <person name="Chen W.J."/>
            <person name="Zahm M."/>
            <person name="Cabau C."/>
            <person name="Klopp C."/>
            <person name="Thompson A.W."/>
            <person name="Robinson-Rechavi M."/>
            <person name="Braasch I."/>
            <person name="Lecointre G."/>
            <person name="Bobe J."/>
            <person name="Postlethwait J.H."/>
            <person name="Berthelot C."/>
            <person name="Roest Crollius H."/>
            <person name="Guiguen Y."/>
        </authorList>
    </citation>
    <scope>NUCLEOTIDE SEQUENCE</scope>
    <source>
        <strain evidence="2">WJC10195</strain>
    </source>
</reference>